<proteinExistence type="predicted"/>
<protein>
    <submittedName>
        <fullName evidence="1">Uncharacterized protein</fullName>
    </submittedName>
</protein>
<name>A0A212JMZ7_9FIRM</name>
<organism evidence="1">
    <name type="scientific">uncultured Eubacteriales bacterium</name>
    <dbReference type="NCBI Taxonomy" id="172733"/>
    <lineage>
        <taxon>Bacteria</taxon>
        <taxon>Bacillati</taxon>
        <taxon>Bacillota</taxon>
        <taxon>Clostridia</taxon>
        <taxon>Eubacteriales</taxon>
        <taxon>environmental samples</taxon>
    </lineage>
</organism>
<reference evidence="1" key="1">
    <citation type="submission" date="2016-04" db="EMBL/GenBank/DDBJ databases">
        <authorList>
            <person name="Evans L.H."/>
            <person name="Alamgir A."/>
            <person name="Owens N."/>
            <person name="Weber N.D."/>
            <person name="Virtaneva K."/>
            <person name="Barbian K."/>
            <person name="Babar A."/>
            <person name="Rosenke K."/>
        </authorList>
    </citation>
    <scope>NUCLEOTIDE SEQUENCE</scope>
    <source>
        <strain evidence="1">86</strain>
    </source>
</reference>
<accession>A0A212JMZ7</accession>
<gene>
    <name evidence="1" type="ORF">KL86CLO1_11393</name>
</gene>
<evidence type="ECO:0000313" key="1">
    <source>
        <dbReference type="EMBL" id="SBW00813.1"/>
    </source>
</evidence>
<sequence>MREEQKTISLDVYEEGAVIEALNKIRTEQLENQKPADFVSDLMLKIIQAPPKKTRGRDEAR</sequence>
<dbReference type="EMBL" id="FLUN01000001">
    <property type="protein sequence ID" value="SBW00813.1"/>
    <property type="molecule type" value="Genomic_DNA"/>
</dbReference>
<dbReference type="AlphaFoldDB" id="A0A212JMZ7"/>